<protein>
    <recommendedName>
        <fullName evidence="3">CMP/dCMP-type deaminase domain-containing protein</fullName>
    </recommendedName>
</protein>
<dbReference type="Gene3D" id="3.40.140.10">
    <property type="entry name" value="Cytidine Deaminase, domain 2"/>
    <property type="match status" value="1"/>
</dbReference>
<evidence type="ECO:0000313" key="4">
    <source>
        <dbReference type="EMBL" id="RYR57718.1"/>
    </source>
</evidence>
<dbReference type="InterPro" id="IPR013171">
    <property type="entry name" value="Cyd/dCyd_deaminase_Zn-bd"/>
</dbReference>
<keyword evidence="5" id="KW-1185">Reference proteome</keyword>
<gene>
    <name evidence="4" type="ORF">Ahy_A05g023425</name>
</gene>
<accession>A0A445D3C2</accession>
<evidence type="ECO:0000313" key="5">
    <source>
        <dbReference type="Proteomes" id="UP000289738"/>
    </source>
</evidence>
<evidence type="ECO:0000256" key="2">
    <source>
        <dbReference type="SAM" id="MobiDB-lite"/>
    </source>
</evidence>
<comment type="subunit">
    <text evidence="1">Homodimer.</text>
</comment>
<dbReference type="InterPro" id="IPR016193">
    <property type="entry name" value="Cytidine_deaminase-like"/>
</dbReference>
<feature type="compositionally biased region" description="Basic and acidic residues" evidence="2">
    <location>
        <begin position="236"/>
        <end position="245"/>
    </location>
</feature>
<sequence>MTNFYFLPHHYDPIDLFLETSPFLLEPRNNELRLTTRTRMNHDDEDENLRSKNGDICNKHGTVVDDEKLKIVALEVANASHASYSGWSPSGVALVDCDRKLYKGSNIESVAFNPSLGPVQVAMVVGKMRSQVQCWWRKKIVYPPHQRTCEGEGMGAVVAAEGTAVHGEAAMVSVRDWWRRHSGGCSSRGMHKTAAHNEVATVKAGGLWRGLRRGLHGAAVERSDVATECKRDEEMLRRRPQEARQCRTGQRGSAAALEVSLQTVDRK</sequence>
<dbReference type="PROSITE" id="PS51747">
    <property type="entry name" value="CYT_DCMP_DEAMINASES_2"/>
    <property type="match status" value="1"/>
</dbReference>
<organism evidence="4 5">
    <name type="scientific">Arachis hypogaea</name>
    <name type="common">Peanut</name>
    <dbReference type="NCBI Taxonomy" id="3818"/>
    <lineage>
        <taxon>Eukaryota</taxon>
        <taxon>Viridiplantae</taxon>
        <taxon>Streptophyta</taxon>
        <taxon>Embryophyta</taxon>
        <taxon>Tracheophyta</taxon>
        <taxon>Spermatophyta</taxon>
        <taxon>Magnoliopsida</taxon>
        <taxon>eudicotyledons</taxon>
        <taxon>Gunneridae</taxon>
        <taxon>Pentapetalae</taxon>
        <taxon>rosids</taxon>
        <taxon>fabids</taxon>
        <taxon>Fabales</taxon>
        <taxon>Fabaceae</taxon>
        <taxon>Papilionoideae</taxon>
        <taxon>50 kb inversion clade</taxon>
        <taxon>dalbergioids sensu lato</taxon>
        <taxon>Dalbergieae</taxon>
        <taxon>Pterocarpus clade</taxon>
        <taxon>Arachis</taxon>
    </lineage>
</organism>
<dbReference type="STRING" id="3818.A0A445D3C2"/>
<dbReference type="Proteomes" id="UP000289738">
    <property type="component" value="Chromosome A05"/>
</dbReference>
<evidence type="ECO:0000256" key="1">
    <source>
        <dbReference type="ARBA" id="ARBA00011738"/>
    </source>
</evidence>
<feature type="region of interest" description="Disordered" evidence="2">
    <location>
        <begin position="236"/>
        <end position="267"/>
    </location>
</feature>
<dbReference type="SUPFAM" id="SSF53927">
    <property type="entry name" value="Cytidine deaminase-like"/>
    <property type="match status" value="1"/>
</dbReference>
<dbReference type="GO" id="GO:0008270">
    <property type="term" value="F:zinc ion binding"/>
    <property type="evidence" value="ECO:0007669"/>
    <property type="project" value="InterPro"/>
</dbReference>
<comment type="caution">
    <text evidence="4">The sequence shown here is derived from an EMBL/GenBank/DDBJ whole genome shotgun (WGS) entry which is preliminary data.</text>
</comment>
<reference evidence="4 5" key="1">
    <citation type="submission" date="2019-01" db="EMBL/GenBank/DDBJ databases">
        <title>Sequencing of cultivated peanut Arachis hypogaea provides insights into genome evolution and oil improvement.</title>
        <authorList>
            <person name="Chen X."/>
        </authorList>
    </citation>
    <scope>NUCLEOTIDE SEQUENCE [LARGE SCALE GENOMIC DNA]</scope>
    <source>
        <strain evidence="5">cv. Fuhuasheng</strain>
        <tissue evidence="4">Leaves</tissue>
    </source>
</reference>
<proteinExistence type="predicted"/>
<dbReference type="InterPro" id="IPR002125">
    <property type="entry name" value="CMP_dCMP_dom"/>
</dbReference>
<feature type="domain" description="CMP/dCMP-type deaminase" evidence="3">
    <location>
        <begin position="64"/>
        <end position="187"/>
    </location>
</feature>
<dbReference type="GO" id="GO:0004126">
    <property type="term" value="F:cytidine deaminase activity"/>
    <property type="evidence" value="ECO:0007669"/>
    <property type="project" value="InterPro"/>
</dbReference>
<name>A0A445D3C2_ARAHY</name>
<evidence type="ECO:0000259" key="3">
    <source>
        <dbReference type="PROSITE" id="PS51747"/>
    </source>
</evidence>
<dbReference type="EMBL" id="SDMP01000005">
    <property type="protein sequence ID" value="RYR57718.1"/>
    <property type="molecule type" value="Genomic_DNA"/>
</dbReference>
<dbReference type="Pfam" id="PF08211">
    <property type="entry name" value="dCMP_cyt_deam_2"/>
    <property type="match status" value="1"/>
</dbReference>
<dbReference type="AlphaFoldDB" id="A0A445D3C2"/>